<dbReference type="RefSeq" id="WP_087374785.1">
    <property type="nucleotide sequence ID" value="NZ_NFKK01000028.1"/>
</dbReference>
<dbReference type="Proteomes" id="UP000195897">
    <property type="component" value="Unassembled WGS sequence"/>
</dbReference>
<dbReference type="InterPro" id="IPR052173">
    <property type="entry name" value="Beta-lactam_resp_regulator"/>
</dbReference>
<organism evidence="3 4">
    <name type="scientific">Butyricicoccus pullicaecorum</name>
    <dbReference type="NCBI Taxonomy" id="501571"/>
    <lineage>
        <taxon>Bacteria</taxon>
        <taxon>Bacillati</taxon>
        <taxon>Bacillota</taxon>
        <taxon>Clostridia</taxon>
        <taxon>Eubacteriales</taxon>
        <taxon>Butyricicoccaceae</taxon>
        <taxon>Butyricicoccus</taxon>
    </lineage>
</organism>
<sequence length="516" mass="58385">MNLLQMSFTGAVMILAVTVIRALAINKVPKKTFLVLWGIALVRLMIPFSLPSWFSIYSLWNREIPTVGMNTAAGMLIPVIQAEQQATIPHNTVGSVANVSAPEIIWILGCVLCAFFFAVAYWKSYKEFQMSLPVRNDGIEKWLETHPTRRTITVRQSSLVSSPLTYGVIHPVILLPKTTDWNNEETLHYVLAHELVHIKRFDIIAKVVLAVALCIHWFNLLVWVMYVLANRDIELSCDETVIRQFGENTRAVYAKVLISMEETRSGFTPLCNNFSRNAIEERITAIMKTRKTTVVSLVLAGVIVAGTTTVFATSALAESKGPMDTNYYETETSEGVLTSYTDDNGETYYVLDDGNTTRTLSAEEFEQQYPSPVIEWWTYDEYKNWLDNEKETLQSIIGQKGWTSAQGEFVWTQEMVDETIAEYEKVLQDIKNGMMYSKTVDGEQDIMVGYNPEDIVTSSSYDYFVKLENGEEKLFGPYETSEELLAAVDSFCNDQVKLGNMDQSEAREIVSQCVQN</sequence>
<evidence type="ECO:0000259" key="2">
    <source>
        <dbReference type="Pfam" id="PF05569"/>
    </source>
</evidence>
<gene>
    <name evidence="3" type="ORF">B5F17_13910</name>
</gene>
<evidence type="ECO:0000313" key="3">
    <source>
        <dbReference type="EMBL" id="OUP50510.1"/>
    </source>
</evidence>
<keyword evidence="1" id="KW-0812">Transmembrane</keyword>
<keyword evidence="1" id="KW-1133">Transmembrane helix</keyword>
<dbReference type="EMBL" id="NFKK01000028">
    <property type="protein sequence ID" value="OUP50510.1"/>
    <property type="molecule type" value="Genomic_DNA"/>
</dbReference>
<dbReference type="CDD" id="cd07341">
    <property type="entry name" value="M56_BlaR1_MecR1_like"/>
    <property type="match status" value="1"/>
</dbReference>
<dbReference type="Pfam" id="PF05569">
    <property type="entry name" value="Peptidase_M56"/>
    <property type="match status" value="1"/>
</dbReference>
<feature type="transmembrane region" description="Helical" evidence="1">
    <location>
        <begin position="6"/>
        <end position="24"/>
    </location>
</feature>
<proteinExistence type="predicted"/>
<feature type="transmembrane region" description="Helical" evidence="1">
    <location>
        <begin position="203"/>
        <end position="226"/>
    </location>
</feature>
<dbReference type="AlphaFoldDB" id="A0A1Y4L3T1"/>
<feature type="transmembrane region" description="Helical" evidence="1">
    <location>
        <begin position="294"/>
        <end position="317"/>
    </location>
</feature>
<keyword evidence="1" id="KW-0472">Membrane</keyword>
<accession>A0A1Y4L3T1</accession>
<dbReference type="PANTHER" id="PTHR34978:SF3">
    <property type="entry name" value="SLR0241 PROTEIN"/>
    <property type="match status" value="1"/>
</dbReference>
<feature type="transmembrane region" description="Helical" evidence="1">
    <location>
        <begin position="36"/>
        <end position="60"/>
    </location>
</feature>
<reference evidence="4" key="1">
    <citation type="submission" date="2017-04" db="EMBL/GenBank/DDBJ databases">
        <title>Function of individual gut microbiota members based on whole genome sequencing of pure cultures obtained from chicken caecum.</title>
        <authorList>
            <person name="Medvecky M."/>
            <person name="Cejkova D."/>
            <person name="Polansky O."/>
            <person name="Karasova D."/>
            <person name="Kubasova T."/>
            <person name="Cizek A."/>
            <person name="Rychlik I."/>
        </authorList>
    </citation>
    <scope>NUCLEOTIDE SEQUENCE [LARGE SCALE GENOMIC DNA]</scope>
    <source>
        <strain evidence="4">An180</strain>
    </source>
</reference>
<name>A0A1Y4L3T1_9FIRM</name>
<feature type="transmembrane region" description="Helical" evidence="1">
    <location>
        <begin position="104"/>
        <end position="122"/>
    </location>
</feature>
<feature type="domain" description="Peptidase M56" evidence="2">
    <location>
        <begin position="2"/>
        <end position="286"/>
    </location>
</feature>
<evidence type="ECO:0000256" key="1">
    <source>
        <dbReference type="SAM" id="Phobius"/>
    </source>
</evidence>
<protein>
    <recommendedName>
        <fullName evidence="2">Peptidase M56 domain-containing protein</fullName>
    </recommendedName>
</protein>
<comment type="caution">
    <text evidence="3">The sequence shown here is derived from an EMBL/GenBank/DDBJ whole genome shotgun (WGS) entry which is preliminary data.</text>
</comment>
<dbReference type="PANTHER" id="PTHR34978">
    <property type="entry name" value="POSSIBLE SENSOR-TRANSDUCER PROTEIN BLAR"/>
    <property type="match status" value="1"/>
</dbReference>
<evidence type="ECO:0000313" key="4">
    <source>
        <dbReference type="Proteomes" id="UP000195897"/>
    </source>
</evidence>
<dbReference type="InterPro" id="IPR008756">
    <property type="entry name" value="Peptidase_M56"/>
</dbReference>